<evidence type="ECO:0000256" key="1">
    <source>
        <dbReference type="ARBA" id="ARBA00022692"/>
    </source>
</evidence>
<dbReference type="Proteomes" id="UP000553193">
    <property type="component" value="Unassembled WGS sequence"/>
</dbReference>
<keyword evidence="7" id="KW-1185">Reference proteome</keyword>
<evidence type="ECO:0000256" key="3">
    <source>
        <dbReference type="ARBA" id="ARBA00023136"/>
    </source>
</evidence>
<comment type="caution">
    <text evidence="6">The sequence shown here is derived from an EMBL/GenBank/DDBJ whole genome shotgun (WGS) entry which is preliminary data.</text>
</comment>
<dbReference type="NCBIfam" id="NF033233">
    <property type="entry name" value="twin_helix"/>
    <property type="match status" value="1"/>
</dbReference>
<keyword evidence="1 4" id="KW-0812">Transmembrane</keyword>
<accession>A0A840ABF9</accession>
<dbReference type="InterPro" id="IPR007667">
    <property type="entry name" value="Hypoxia_induced_domain"/>
</dbReference>
<evidence type="ECO:0000256" key="4">
    <source>
        <dbReference type="SAM" id="Phobius"/>
    </source>
</evidence>
<protein>
    <recommendedName>
        <fullName evidence="5">HIG1 domain-containing protein</fullName>
    </recommendedName>
</protein>
<gene>
    <name evidence="6" type="ORF">GGQ83_001030</name>
</gene>
<dbReference type="RefSeq" id="WP_184382556.1">
    <property type="nucleotide sequence ID" value="NZ_JACIDJ010000001.1"/>
</dbReference>
<evidence type="ECO:0000259" key="5">
    <source>
        <dbReference type="PROSITE" id="PS51503"/>
    </source>
</evidence>
<name>A0A840ABF9_9PROT</name>
<organism evidence="6 7">
    <name type="scientific">Roseococcus suduntuyensis</name>
    <dbReference type="NCBI Taxonomy" id="455361"/>
    <lineage>
        <taxon>Bacteria</taxon>
        <taxon>Pseudomonadati</taxon>
        <taxon>Pseudomonadota</taxon>
        <taxon>Alphaproteobacteria</taxon>
        <taxon>Acetobacterales</taxon>
        <taxon>Roseomonadaceae</taxon>
        <taxon>Roseococcus</taxon>
    </lineage>
</organism>
<evidence type="ECO:0000313" key="6">
    <source>
        <dbReference type="EMBL" id="MBB3897604.1"/>
    </source>
</evidence>
<feature type="domain" description="HIG1" evidence="5">
    <location>
        <begin position="1"/>
        <end position="62"/>
    </location>
</feature>
<dbReference type="Pfam" id="PF04588">
    <property type="entry name" value="HIG_1_N"/>
    <property type="match status" value="1"/>
</dbReference>
<reference evidence="6 7" key="1">
    <citation type="submission" date="2020-08" db="EMBL/GenBank/DDBJ databases">
        <title>Genomic Encyclopedia of Type Strains, Phase IV (KMG-IV): sequencing the most valuable type-strain genomes for metagenomic binning, comparative biology and taxonomic classification.</title>
        <authorList>
            <person name="Goeker M."/>
        </authorList>
    </citation>
    <scope>NUCLEOTIDE SEQUENCE [LARGE SCALE GENOMIC DNA]</scope>
    <source>
        <strain evidence="6 7">DSM 19979</strain>
    </source>
</reference>
<evidence type="ECO:0000313" key="7">
    <source>
        <dbReference type="Proteomes" id="UP000553193"/>
    </source>
</evidence>
<dbReference type="EMBL" id="JACIDJ010000001">
    <property type="protein sequence ID" value="MBB3897604.1"/>
    <property type="molecule type" value="Genomic_DNA"/>
</dbReference>
<dbReference type="AlphaFoldDB" id="A0A840ABF9"/>
<keyword evidence="3 4" id="KW-0472">Membrane</keyword>
<sequence>MQTFLTFLVGLAMLATLGVLVAGMVGMARGGDAGFSQKLMRYRVLFQFLALALFAVLMLLVR</sequence>
<feature type="transmembrane region" description="Helical" evidence="4">
    <location>
        <begin position="40"/>
        <end position="61"/>
    </location>
</feature>
<keyword evidence="2 4" id="KW-1133">Transmembrane helix</keyword>
<dbReference type="PROSITE" id="PS51503">
    <property type="entry name" value="HIG1"/>
    <property type="match status" value="1"/>
</dbReference>
<proteinExistence type="predicted"/>
<evidence type="ECO:0000256" key="2">
    <source>
        <dbReference type="ARBA" id="ARBA00022989"/>
    </source>
</evidence>